<accession>A0A223KNX3</accession>
<protein>
    <recommendedName>
        <fullName evidence="3">Lantibiotic dehydratase N-terminal domain-containing protein</fullName>
    </recommendedName>
</protein>
<organism evidence="1 2">
    <name type="scientific">Sutcliffiella cohnii</name>
    <dbReference type="NCBI Taxonomy" id="33932"/>
    <lineage>
        <taxon>Bacteria</taxon>
        <taxon>Bacillati</taxon>
        <taxon>Bacillota</taxon>
        <taxon>Bacilli</taxon>
        <taxon>Bacillales</taxon>
        <taxon>Bacillaceae</taxon>
        <taxon>Sutcliffiella</taxon>
    </lineage>
</organism>
<evidence type="ECO:0000313" key="1">
    <source>
        <dbReference type="EMBL" id="AST91033.1"/>
    </source>
</evidence>
<dbReference type="EMBL" id="CP018866">
    <property type="protein sequence ID" value="AST91033.1"/>
    <property type="molecule type" value="Genomic_DNA"/>
</dbReference>
<evidence type="ECO:0008006" key="3">
    <source>
        <dbReference type="Google" id="ProtNLM"/>
    </source>
</evidence>
<evidence type="ECO:0000313" key="2">
    <source>
        <dbReference type="Proteomes" id="UP000215224"/>
    </source>
</evidence>
<gene>
    <name evidence="1" type="ORF">BC6307_06940</name>
</gene>
<dbReference type="Proteomes" id="UP000215224">
    <property type="component" value="Chromosome"/>
</dbReference>
<keyword evidence="2" id="KW-1185">Reference proteome</keyword>
<name>A0A223KNX3_9BACI</name>
<dbReference type="AlphaFoldDB" id="A0A223KNX3"/>
<reference evidence="1 2" key="1">
    <citation type="submission" date="2016-12" db="EMBL/GenBank/DDBJ databases">
        <title>The whole genome sequencing and assembly of Bacillus cohnii DSM 6307T strain.</title>
        <authorList>
            <person name="Lee Y.-J."/>
            <person name="Yi H."/>
            <person name="Bahn Y.-S."/>
            <person name="Kim J.F."/>
            <person name="Lee D.-W."/>
        </authorList>
    </citation>
    <scope>NUCLEOTIDE SEQUENCE [LARGE SCALE GENOMIC DNA]</scope>
    <source>
        <strain evidence="1 2">DSM 6307</strain>
    </source>
</reference>
<dbReference type="STRING" id="1314751.GCA_001591425_02200"/>
<dbReference type="KEGG" id="bcoh:BC6307_06940"/>
<dbReference type="RefSeq" id="WP_066415879.1">
    <property type="nucleotide sequence ID" value="NZ_CP018866.1"/>
</dbReference>
<proteinExistence type="predicted"/>
<sequence>MIKKEEVIIPIVSQAKLNPYLLVRTNNQPIQHLNSILEYSSEISEQFQVWIELDVWLESNKEKLCEDLFTIINQSTDQTETTLLLECKRQVFNKREKIIKLAEKLKVDIHNKLPLLMEWVRIFKQSLLLEQKMRITFDASLKESRSAFRNFMKNELFLNAVLMTDQHLYENIRKYIENPEKRKYEKYEEKYLTYYTRAVLKTSPFSTFTSFSLQKMEREESDVKPIFVKVNKQTSHHELDRSIVLRIIDKYLELTFKEQTYCLNPNYVVKEDCILFYILVDKKNRKIYQNTLKKIRVKRSVFLEELIHLFESRTGPIHYEELITYLKMYVGDKASSIANNFIQNKIVIVQPSFDEQTSDTVGEMIRYVESLARSFDKEEKLLNSLRKLKKKLEDLNVCSIQNKLECMREVKESLSYIYTLLQMELPTYKTYINEDSYQPLSQSISKEIPERFIENVERYTIFLLSVQDTECVNRVVSKWINEEGRMTIPFYDFYEKYKDQMKQLESHRFTINKTLYEALMNKCFNSTEFIIDVTDIVETQLKRSENLSKSFDGSYSIFGQLTTRGELIVNEIRSGNYRYFSRYLQYTPVSVKDLTQQYDHFFENAYEIGDTFGYNINIHPPMVEQSLLLQSDRVDKEKTLFLRDLCVNWDEVDQKVYFTDKKSGKVVKIYNSYFMYEGLLPRHIEFLFKISSQPIPTHRLIPVMIQVYLDEHPNEHILYVPRLQLGDVVMHRRSWIVRRGYIPVKQRNESDFDYFKRANVWRKEHNISEHTFVRVINPNREILANQRKPFFLSFTSPLFLKTIAKRLAEQYTYVVFEEVLPSLADGGTEGKEQEDYVSEVVFEIGKKES</sequence>